<evidence type="ECO:0000256" key="6">
    <source>
        <dbReference type="ARBA" id="ARBA00022989"/>
    </source>
</evidence>
<evidence type="ECO:0000256" key="5">
    <source>
        <dbReference type="ARBA" id="ARBA00022692"/>
    </source>
</evidence>
<keyword evidence="14" id="KW-1185">Reference proteome</keyword>
<dbReference type="InterPro" id="IPR004570">
    <property type="entry name" value="Phosphatidylglycerol_P_synth"/>
</dbReference>
<evidence type="ECO:0000256" key="7">
    <source>
        <dbReference type="ARBA" id="ARBA00023098"/>
    </source>
</evidence>
<feature type="transmembrane region" description="Helical" evidence="12">
    <location>
        <begin position="113"/>
        <end position="135"/>
    </location>
</feature>
<dbReference type="PANTHER" id="PTHR14269">
    <property type="entry name" value="CDP-DIACYLGLYCEROL--GLYCEROL-3-PHOSPHATE 3-PHOSPHATIDYLTRANSFERASE-RELATED"/>
    <property type="match status" value="1"/>
</dbReference>
<feature type="transmembrane region" description="Helical" evidence="12">
    <location>
        <begin position="85"/>
        <end position="107"/>
    </location>
</feature>
<evidence type="ECO:0000256" key="4">
    <source>
        <dbReference type="ARBA" id="ARBA00022679"/>
    </source>
</evidence>
<protein>
    <submittedName>
        <fullName evidence="13">CDP-diacylglycerol--glycerol-3-phosphate 3-phosphatidyltransferase</fullName>
    </submittedName>
</protein>
<keyword evidence="9" id="KW-0594">Phospholipid biosynthesis</keyword>
<dbReference type="Pfam" id="PF01066">
    <property type="entry name" value="CDP-OH_P_transf"/>
    <property type="match status" value="1"/>
</dbReference>
<dbReference type="GO" id="GO:0016020">
    <property type="term" value="C:membrane"/>
    <property type="evidence" value="ECO:0007669"/>
    <property type="project" value="UniProtKB-SubCell"/>
</dbReference>
<keyword evidence="5 12" id="KW-0812">Transmembrane</keyword>
<keyword evidence="6 12" id="KW-1133">Transmembrane helix</keyword>
<evidence type="ECO:0000313" key="14">
    <source>
        <dbReference type="Proteomes" id="UP000054314"/>
    </source>
</evidence>
<comment type="similarity">
    <text evidence="2 11">Belongs to the CDP-alcohol phosphatidyltransferase class-I family.</text>
</comment>
<proteinExistence type="inferred from homology"/>
<keyword evidence="7" id="KW-0443">Lipid metabolism</keyword>
<dbReference type="GO" id="GO:0046474">
    <property type="term" value="P:glycerophospholipid biosynthetic process"/>
    <property type="evidence" value="ECO:0007669"/>
    <property type="project" value="TreeGrafter"/>
</dbReference>
<evidence type="ECO:0000256" key="8">
    <source>
        <dbReference type="ARBA" id="ARBA00023136"/>
    </source>
</evidence>
<gene>
    <name evidence="13" type="ORF">N869_14320</name>
</gene>
<dbReference type="PIRSF" id="PIRSF000847">
    <property type="entry name" value="Phos_ph_gly_syn"/>
    <property type="match status" value="1"/>
</dbReference>
<evidence type="ECO:0000256" key="3">
    <source>
        <dbReference type="ARBA" id="ARBA00022516"/>
    </source>
</evidence>
<evidence type="ECO:0000256" key="1">
    <source>
        <dbReference type="ARBA" id="ARBA00004141"/>
    </source>
</evidence>
<dbReference type="Gene3D" id="1.20.120.1760">
    <property type="match status" value="1"/>
</dbReference>
<evidence type="ECO:0000256" key="2">
    <source>
        <dbReference type="ARBA" id="ARBA00010441"/>
    </source>
</evidence>
<sequence length="200" mass="21607">MGTPGRTAPTGPAPERVLTLPNLISASRLALVPVFAWLALAGQDLWALAVLAVAGASDWLDGVLARRLDQRSRLGELLDPSADRLFILVTLVVLTVRDVVPLWLVLAVVGRDLLLALVLLVLTFSHVGPLPVHFVGKAGTFALLYAFPLLLLAQWAGAVGDTAGVIGWAFAWWGVGLYWLAAMIYLRQGFGEVVRRRRRA</sequence>
<evidence type="ECO:0000256" key="10">
    <source>
        <dbReference type="ARBA" id="ARBA00023264"/>
    </source>
</evidence>
<dbReference type="AlphaFoldDB" id="A0A0A0C1Y5"/>
<keyword evidence="10" id="KW-1208">Phospholipid metabolism</keyword>
<comment type="caution">
    <text evidence="13">The sequence shown here is derived from an EMBL/GenBank/DDBJ whole genome shotgun (WGS) entry which is preliminary data.</text>
</comment>
<dbReference type="PANTHER" id="PTHR14269:SF62">
    <property type="entry name" value="CDP-DIACYLGLYCEROL--GLYCEROL-3-PHOSPHATE 3-PHOSPHATIDYLTRANSFERASE 1, CHLOROPLASTIC"/>
    <property type="match status" value="1"/>
</dbReference>
<name>A0A0A0C1Y5_9CELL</name>
<comment type="subcellular location">
    <subcellularLocation>
        <location evidence="1">Membrane</location>
        <topology evidence="1">Multi-pass membrane protein</topology>
    </subcellularLocation>
</comment>
<dbReference type="InterPro" id="IPR000462">
    <property type="entry name" value="CDP-OH_P_trans"/>
</dbReference>
<feature type="transmembrane region" description="Helical" evidence="12">
    <location>
        <begin position="45"/>
        <end position="64"/>
    </location>
</feature>
<dbReference type="GO" id="GO:0008444">
    <property type="term" value="F:CDP-diacylglycerol-glycerol-3-phosphate 3-phosphatidyltransferase activity"/>
    <property type="evidence" value="ECO:0007669"/>
    <property type="project" value="InterPro"/>
</dbReference>
<dbReference type="InterPro" id="IPR050324">
    <property type="entry name" value="CDP-alcohol_PTase-I"/>
</dbReference>
<dbReference type="Proteomes" id="UP000054314">
    <property type="component" value="Unassembled WGS sequence"/>
</dbReference>
<evidence type="ECO:0000313" key="13">
    <source>
        <dbReference type="EMBL" id="KGM13399.1"/>
    </source>
</evidence>
<reference evidence="13 14" key="1">
    <citation type="submission" date="2013-08" db="EMBL/GenBank/DDBJ databases">
        <title>Genome sequencing of Cellulomonas bogoriensis 69B4.</title>
        <authorList>
            <person name="Chen F."/>
            <person name="Li Y."/>
            <person name="Wang G."/>
        </authorList>
    </citation>
    <scope>NUCLEOTIDE SEQUENCE [LARGE SCALE GENOMIC DNA]</scope>
    <source>
        <strain evidence="13 14">69B4</strain>
    </source>
</reference>
<organism evidence="13 14">
    <name type="scientific">Cellulomonas bogoriensis 69B4 = DSM 16987</name>
    <dbReference type="NCBI Taxonomy" id="1386082"/>
    <lineage>
        <taxon>Bacteria</taxon>
        <taxon>Bacillati</taxon>
        <taxon>Actinomycetota</taxon>
        <taxon>Actinomycetes</taxon>
        <taxon>Micrococcales</taxon>
        <taxon>Cellulomonadaceae</taxon>
        <taxon>Cellulomonas</taxon>
    </lineage>
</organism>
<dbReference type="InterPro" id="IPR043130">
    <property type="entry name" value="CDP-OH_PTrfase_TM_dom"/>
</dbReference>
<accession>A0A0A0C1Y5</accession>
<dbReference type="InterPro" id="IPR048254">
    <property type="entry name" value="CDP_ALCOHOL_P_TRANSF_CS"/>
</dbReference>
<dbReference type="PROSITE" id="PS00379">
    <property type="entry name" value="CDP_ALCOHOL_P_TRANSF"/>
    <property type="match status" value="1"/>
</dbReference>
<keyword evidence="3" id="KW-0444">Lipid biosynthesis</keyword>
<feature type="transmembrane region" description="Helical" evidence="12">
    <location>
        <begin position="165"/>
        <end position="186"/>
    </location>
</feature>
<evidence type="ECO:0000256" key="11">
    <source>
        <dbReference type="RuleBase" id="RU003750"/>
    </source>
</evidence>
<dbReference type="UniPathway" id="UPA00085"/>
<dbReference type="EMBL" id="AXCZ01000045">
    <property type="protein sequence ID" value="KGM13399.1"/>
    <property type="molecule type" value="Genomic_DNA"/>
</dbReference>
<evidence type="ECO:0000256" key="12">
    <source>
        <dbReference type="SAM" id="Phobius"/>
    </source>
</evidence>
<keyword evidence="4 11" id="KW-0808">Transferase</keyword>
<evidence type="ECO:0000256" key="9">
    <source>
        <dbReference type="ARBA" id="ARBA00023209"/>
    </source>
</evidence>
<keyword evidence="8 12" id="KW-0472">Membrane</keyword>